<keyword evidence="2" id="KW-0238">DNA-binding</keyword>
<keyword evidence="6" id="KW-1185">Reference proteome</keyword>
<evidence type="ECO:0000313" key="6">
    <source>
        <dbReference type="Proteomes" id="UP000547011"/>
    </source>
</evidence>
<dbReference type="PROSITE" id="PS01124">
    <property type="entry name" value="HTH_ARAC_FAMILY_2"/>
    <property type="match status" value="1"/>
</dbReference>
<dbReference type="PANTHER" id="PTHR47504:SF5">
    <property type="entry name" value="RIGHT ORIGIN-BINDING PROTEIN"/>
    <property type="match status" value="1"/>
</dbReference>
<keyword evidence="3" id="KW-0804">Transcription</keyword>
<dbReference type="PANTHER" id="PTHR47504">
    <property type="entry name" value="RIGHT ORIGIN-BINDING PROTEIN"/>
    <property type="match status" value="1"/>
</dbReference>
<dbReference type="PROSITE" id="PS00041">
    <property type="entry name" value="HTH_ARAC_FAMILY_1"/>
    <property type="match status" value="1"/>
</dbReference>
<dbReference type="SMART" id="SM00871">
    <property type="entry name" value="AraC_E_bind"/>
    <property type="match status" value="1"/>
</dbReference>
<dbReference type="SUPFAM" id="SSF55136">
    <property type="entry name" value="Probable bacterial effector-binding domain"/>
    <property type="match status" value="1"/>
</dbReference>
<dbReference type="AlphaFoldDB" id="A0A7W6ILJ5"/>
<evidence type="ECO:0000313" key="5">
    <source>
        <dbReference type="EMBL" id="MBB4051397.1"/>
    </source>
</evidence>
<dbReference type="SUPFAM" id="SSF46689">
    <property type="entry name" value="Homeodomain-like"/>
    <property type="match status" value="2"/>
</dbReference>
<dbReference type="SMART" id="SM00342">
    <property type="entry name" value="HTH_ARAC"/>
    <property type="match status" value="1"/>
</dbReference>
<evidence type="ECO:0000256" key="1">
    <source>
        <dbReference type="ARBA" id="ARBA00023015"/>
    </source>
</evidence>
<dbReference type="InterPro" id="IPR020449">
    <property type="entry name" value="Tscrpt_reg_AraC-type_HTH"/>
</dbReference>
<gene>
    <name evidence="5" type="ORF">GGR20_001033</name>
</gene>
<dbReference type="InterPro" id="IPR009057">
    <property type="entry name" value="Homeodomain-like_sf"/>
</dbReference>
<dbReference type="InterPro" id="IPR029442">
    <property type="entry name" value="GyrI-like"/>
</dbReference>
<dbReference type="Gene3D" id="1.10.10.60">
    <property type="entry name" value="Homeodomain-like"/>
    <property type="match status" value="2"/>
</dbReference>
<dbReference type="Pfam" id="PF06445">
    <property type="entry name" value="GyrI-like"/>
    <property type="match status" value="1"/>
</dbReference>
<dbReference type="InterPro" id="IPR018060">
    <property type="entry name" value="HTH_AraC"/>
</dbReference>
<dbReference type="PRINTS" id="PR00032">
    <property type="entry name" value="HTHARAC"/>
</dbReference>
<dbReference type="RefSeq" id="WP_183310159.1">
    <property type="nucleotide sequence ID" value="NZ_JACIEW010000002.1"/>
</dbReference>
<keyword evidence="1" id="KW-0805">Transcription regulation</keyword>
<evidence type="ECO:0000256" key="2">
    <source>
        <dbReference type="ARBA" id="ARBA00023125"/>
    </source>
</evidence>
<reference evidence="5 6" key="1">
    <citation type="submission" date="2020-08" db="EMBL/GenBank/DDBJ databases">
        <title>Genomic Encyclopedia of Type Strains, Phase IV (KMG-IV): sequencing the most valuable type-strain genomes for metagenomic binning, comparative biology and taxonomic classification.</title>
        <authorList>
            <person name="Goeker M."/>
        </authorList>
    </citation>
    <scope>NUCLEOTIDE SEQUENCE [LARGE SCALE GENOMIC DNA]</scope>
    <source>
        <strain evidence="5 6">DSM 23447</strain>
    </source>
</reference>
<dbReference type="GO" id="GO:0043565">
    <property type="term" value="F:sequence-specific DNA binding"/>
    <property type="evidence" value="ECO:0007669"/>
    <property type="project" value="InterPro"/>
</dbReference>
<proteinExistence type="predicted"/>
<dbReference type="Pfam" id="PF12833">
    <property type="entry name" value="HTH_18"/>
    <property type="match status" value="1"/>
</dbReference>
<dbReference type="InterPro" id="IPR050959">
    <property type="entry name" value="MarA-like"/>
</dbReference>
<dbReference type="Proteomes" id="UP000547011">
    <property type="component" value="Unassembled WGS sequence"/>
</dbReference>
<dbReference type="Gene3D" id="3.20.80.10">
    <property type="entry name" value="Regulatory factor, effector binding domain"/>
    <property type="match status" value="1"/>
</dbReference>
<organism evidence="5 6">
    <name type="scientific">Devosia subaequoris</name>
    <dbReference type="NCBI Taxonomy" id="395930"/>
    <lineage>
        <taxon>Bacteria</taxon>
        <taxon>Pseudomonadati</taxon>
        <taxon>Pseudomonadota</taxon>
        <taxon>Alphaproteobacteria</taxon>
        <taxon>Hyphomicrobiales</taxon>
        <taxon>Devosiaceae</taxon>
        <taxon>Devosia</taxon>
    </lineage>
</organism>
<dbReference type="GO" id="GO:0003700">
    <property type="term" value="F:DNA-binding transcription factor activity"/>
    <property type="evidence" value="ECO:0007669"/>
    <property type="project" value="InterPro"/>
</dbReference>
<dbReference type="InterPro" id="IPR018062">
    <property type="entry name" value="HTH_AraC-typ_CS"/>
</dbReference>
<evidence type="ECO:0000256" key="3">
    <source>
        <dbReference type="ARBA" id="ARBA00023163"/>
    </source>
</evidence>
<sequence length="277" mass="30472">MSVVSKMLWVLESRSREPLSLDDLASVTGKSRSYLSRVFPLVTGHSVTAYLRARRLSDAARQLAGGAPDILSVALDAGYGSHEAFTRAFRDQFGITPQHVRQQRNLDGITLVEPLRMDIAAPVIIEPPRFENRPEMVFAGIAERHPMNNPAGLPAQWQRFQPHIGSIDGAIAGVAYGLVGEIADNHFEYVVAVEMRHGAEISSELERLVVPALKWARFTHGGDLSTIRQSIGAAEQWLSDNGHEPSEASYSFLEYYGPAFDARSGSGDIEIWFGLKS</sequence>
<feature type="domain" description="HTH araC/xylS-type" evidence="4">
    <location>
        <begin position="5"/>
        <end position="103"/>
    </location>
</feature>
<dbReference type="EMBL" id="JACIEW010000002">
    <property type="protein sequence ID" value="MBB4051397.1"/>
    <property type="molecule type" value="Genomic_DNA"/>
</dbReference>
<dbReference type="InterPro" id="IPR010499">
    <property type="entry name" value="AraC_E-bd"/>
</dbReference>
<protein>
    <submittedName>
        <fullName evidence="5">AraC family transcriptional regulator</fullName>
    </submittedName>
</protein>
<accession>A0A7W6ILJ5</accession>
<comment type="caution">
    <text evidence="5">The sequence shown here is derived from an EMBL/GenBank/DDBJ whole genome shotgun (WGS) entry which is preliminary data.</text>
</comment>
<dbReference type="InterPro" id="IPR011256">
    <property type="entry name" value="Reg_factor_effector_dom_sf"/>
</dbReference>
<evidence type="ECO:0000259" key="4">
    <source>
        <dbReference type="PROSITE" id="PS01124"/>
    </source>
</evidence>
<name>A0A7W6ILJ5_9HYPH</name>